<dbReference type="Proteomes" id="UP001066276">
    <property type="component" value="Chromosome 5"/>
</dbReference>
<dbReference type="AlphaFoldDB" id="A0AAV7RL58"/>
<keyword evidence="2" id="KW-1185">Reference proteome</keyword>
<proteinExistence type="predicted"/>
<dbReference type="EMBL" id="JANPWB010000009">
    <property type="protein sequence ID" value="KAJ1153009.1"/>
    <property type="molecule type" value="Genomic_DNA"/>
</dbReference>
<gene>
    <name evidence="1" type="ORF">NDU88_005781</name>
</gene>
<name>A0AAV7RL58_PLEWA</name>
<reference evidence="1" key="1">
    <citation type="journal article" date="2022" name="bioRxiv">
        <title>Sequencing and chromosome-scale assembly of the giantPleurodeles waltlgenome.</title>
        <authorList>
            <person name="Brown T."/>
            <person name="Elewa A."/>
            <person name="Iarovenko S."/>
            <person name="Subramanian E."/>
            <person name="Araus A.J."/>
            <person name="Petzold A."/>
            <person name="Susuki M."/>
            <person name="Suzuki K.-i.T."/>
            <person name="Hayashi T."/>
            <person name="Toyoda A."/>
            <person name="Oliveira C."/>
            <person name="Osipova E."/>
            <person name="Leigh N.D."/>
            <person name="Simon A."/>
            <person name="Yun M.H."/>
        </authorList>
    </citation>
    <scope>NUCLEOTIDE SEQUENCE</scope>
    <source>
        <strain evidence="1">20211129_DDA</strain>
        <tissue evidence="1">Liver</tissue>
    </source>
</reference>
<sequence length="175" mass="19015">MPKVGAALGAPPSILQQGLSALFFTDRALGRPGSPPDPSALCRHQSERQKQTITALSWHAPLCRDQWSLLTSPSSLVLMRQECRSGSFFPACRLKAKRSSSAGLLPVRATGSQRCAIPAPIATGGKSRSQMAPFRSTVTARSVIAASDPKRYRFKWIITRPGQSRDFTRLPSWPG</sequence>
<comment type="caution">
    <text evidence="1">The sequence shown here is derived from an EMBL/GenBank/DDBJ whole genome shotgun (WGS) entry which is preliminary data.</text>
</comment>
<evidence type="ECO:0000313" key="2">
    <source>
        <dbReference type="Proteomes" id="UP001066276"/>
    </source>
</evidence>
<evidence type="ECO:0000313" key="1">
    <source>
        <dbReference type="EMBL" id="KAJ1153009.1"/>
    </source>
</evidence>
<organism evidence="1 2">
    <name type="scientific">Pleurodeles waltl</name>
    <name type="common">Iberian ribbed newt</name>
    <dbReference type="NCBI Taxonomy" id="8319"/>
    <lineage>
        <taxon>Eukaryota</taxon>
        <taxon>Metazoa</taxon>
        <taxon>Chordata</taxon>
        <taxon>Craniata</taxon>
        <taxon>Vertebrata</taxon>
        <taxon>Euteleostomi</taxon>
        <taxon>Amphibia</taxon>
        <taxon>Batrachia</taxon>
        <taxon>Caudata</taxon>
        <taxon>Salamandroidea</taxon>
        <taxon>Salamandridae</taxon>
        <taxon>Pleurodelinae</taxon>
        <taxon>Pleurodeles</taxon>
    </lineage>
</organism>
<protein>
    <submittedName>
        <fullName evidence="1">Uncharacterized protein</fullName>
    </submittedName>
</protein>
<accession>A0AAV7RL58</accession>